<evidence type="ECO:0000313" key="3">
    <source>
        <dbReference type="Proteomes" id="UP001180616"/>
    </source>
</evidence>
<dbReference type="PROSITE" id="PS51459">
    <property type="entry name" value="FIDO"/>
    <property type="match status" value="1"/>
</dbReference>
<protein>
    <recommendedName>
        <fullName evidence="1">Fido domain-containing protein</fullName>
    </recommendedName>
</protein>
<keyword evidence="3" id="KW-1185">Reference proteome</keyword>
<reference evidence="2" key="1">
    <citation type="submission" date="2023-09" db="EMBL/GenBank/DDBJ databases">
        <authorList>
            <consortium name="CW5 consortium"/>
            <person name="Lu C.-W."/>
        </authorList>
    </citation>
    <scope>NUCLEOTIDE SEQUENCE</scope>
    <source>
        <strain evidence="2">KPS</strain>
    </source>
</reference>
<name>A0ABY9QYJ8_9BACT</name>
<accession>A0ABY9QYJ8</accession>
<feature type="domain" description="Fido" evidence="1">
    <location>
        <begin position="59"/>
        <end position="212"/>
    </location>
</feature>
<dbReference type="InterPro" id="IPR003812">
    <property type="entry name" value="Fido"/>
</dbReference>
<dbReference type="Gene3D" id="1.10.3290.10">
    <property type="entry name" value="Fido-like domain"/>
    <property type="match status" value="1"/>
</dbReference>
<organism evidence="2 3">
    <name type="scientific">Nitratidesulfovibrio liaohensis</name>
    <dbReference type="NCBI Taxonomy" id="2604158"/>
    <lineage>
        <taxon>Bacteria</taxon>
        <taxon>Pseudomonadati</taxon>
        <taxon>Thermodesulfobacteriota</taxon>
        <taxon>Desulfovibrionia</taxon>
        <taxon>Desulfovibrionales</taxon>
        <taxon>Desulfovibrionaceae</taxon>
        <taxon>Nitratidesulfovibrio</taxon>
    </lineage>
</organism>
<evidence type="ECO:0000313" key="2">
    <source>
        <dbReference type="EMBL" id="WMW64616.1"/>
    </source>
</evidence>
<dbReference type="RefSeq" id="WP_309540696.1">
    <property type="nucleotide sequence ID" value="NZ_CP133659.1"/>
</dbReference>
<proteinExistence type="predicted"/>
<evidence type="ECO:0000259" key="1">
    <source>
        <dbReference type="PROSITE" id="PS51459"/>
    </source>
</evidence>
<gene>
    <name evidence="2" type="ORF">KPS_002664</name>
</gene>
<dbReference type="InterPro" id="IPR036597">
    <property type="entry name" value="Fido-like_dom_sf"/>
</dbReference>
<sequence>MIADARSGALFRAESLFAEHVCDAAVLAGFDLSTDAVRRILAGDPQAPASPDARTFVLRQGQALGWVLRRVRSGTFDLTWGTARVVNALLTGAPHDETDEAAGTAGQSPACDPLPGVAIRPGATDPLEEAVRVFLELAVRRPFAGGNVRTGYLLAEGAVLRAGLPAIGVPGPLRQEFDDLMRRCRKRSARGAPAAAGVNGAEVAAMAGFFRRCSRWP</sequence>
<dbReference type="Proteomes" id="UP001180616">
    <property type="component" value="Chromosome"/>
</dbReference>
<dbReference type="EMBL" id="CP133659">
    <property type="protein sequence ID" value="WMW64616.1"/>
    <property type="molecule type" value="Genomic_DNA"/>
</dbReference>